<name>A0A6J4N5V7_9CYAN</name>
<reference evidence="1" key="1">
    <citation type="submission" date="2020-02" db="EMBL/GenBank/DDBJ databases">
        <authorList>
            <person name="Meier V. D."/>
        </authorList>
    </citation>
    <scope>NUCLEOTIDE SEQUENCE</scope>
    <source>
        <strain evidence="1">AVDCRST_MAG84</strain>
    </source>
</reference>
<evidence type="ECO:0000313" key="1">
    <source>
        <dbReference type="EMBL" id="CAA9375792.1"/>
    </source>
</evidence>
<dbReference type="AlphaFoldDB" id="A0A6J4N5V7"/>
<gene>
    <name evidence="1" type="ORF">AVDCRST_MAG84-4706</name>
</gene>
<organism evidence="1">
    <name type="scientific">uncultured Microcoleus sp</name>
    <dbReference type="NCBI Taxonomy" id="259945"/>
    <lineage>
        <taxon>Bacteria</taxon>
        <taxon>Bacillati</taxon>
        <taxon>Cyanobacteriota</taxon>
        <taxon>Cyanophyceae</taxon>
        <taxon>Oscillatoriophycideae</taxon>
        <taxon>Oscillatoriales</taxon>
        <taxon>Microcoleaceae</taxon>
        <taxon>Microcoleus</taxon>
        <taxon>environmental samples</taxon>
    </lineage>
</organism>
<proteinExistence type="predicted"/>
<sequence>MSRAHSNRGADDWEQRELKEAINKKYLTIRVALLITSVEPKVCEIYT</sequence>
<dbReference type="EMBL" id="CADCTZ010001028">
    <property type="protein sequence ID" value="CAA9375792.1"/>
    <property type="molecule type" value="Genomic_DNA"/>
</dbReference>
<accession>A0A6J4N5V7</accession>
<protein>
    <submittedName>
        <fullName evidence="1">Uncharacterized protein</fullName>
    </submittedName>
</protein>